<keyword evidence="2" id="KW-1185">Reference proteome</keyword>
<dbReference type="InterPro" id="IPR036663">
    <property type="entry name" value="Fumarylacetoacetase_C_sf"/>
</dbReference>
<comment type="caution">
    <text evidence="1">The sequence shown here is derived from an EMBL/GenBank/DDBJ whole genome shotgun (WGS) entry which is preliminary data.</text>
</comment>
<reference evidence="1 2" key="1">
    <citation type="submission" date="2023-05" db="EMBL/GenBank/DDBJ databases">
        <title>Pseudodonghicola sp. nov.</title>
        <authorList>
            <person name="Huang J."/>
        </authorList>
    </citation>
    <scope>NUCLEOTIDE SEQUENCE [LARGE SCALE GENOMIC DNA]</scope>
    <source>
        <strain evidence="1 2">IC7</strain>
    </source>
</reference>
<sequence>MQLEMKIVSRDGVESLSFTPETLVIAGWAGRDKDAMEHHIQELEALGVARPKQTPTYYRVGAARLTTDSRIEASGGASSGEVEPMLFCHGGTLYVGLGSDHTDREVEAYGVTVSKQMCEKPVADTAWPFAEVADHWDSLILRSYILKDGERLLYQEGKVDSLLDPRDTVAGYGDGTLHEDTVLFCGTMPAIGGIKTSPRFEAEIEDPILNRRISFGYDIVEMPIAG</sequence>
<name>A0ABT7F2N8_9RHOB</name>
<evidence type="ECO:0000313" key="2">
    <source>
        <dbReference type="Proteomes" id="UP001243757"/>
    </source>
</evidence>
<dbReference type="Pfam" id="PF11010">
    <property type="entry name" value="DUF2848"/>
    <property type="match status" value="1"/>
</dbReference>
<dbReference type="SUPFAM" id="SSF56529">
    <property type="entry name" value="FAH"/>
    <property type="match status" value="1"/>
</dbReference>
<dbReference type="EMBL" id="JASNJD010000010">
    <property type="protein sequence ID" value="MDK3018858.1"/>
    <property type="molecule type" value="Genomic_DNA"/>
</dbReference>
<proteinExistence type="predicted"/>
<organism evidence="1 2">
    <name type="scientific">Pseudodonghicola flavimaris</name>
    <dbReference type="NCBI Taxonomy" id="3050036"/>
    <lineage>
        <taxon>Bacteria</taxon>
        <taxon>Pseudomonadati</taxon>
        <taxon>Pseudomonadota</taxon>
        <taxon>Alphaproteobacteria</taxon>
        <taxon>Rhodobacterales</taxon>
        <taxon>Paracoccaceae</taxon>
        <taxon>Pseudodonghicola</taxon>
    </lineage>
</organism>
<dbReference type="RefSeq" id="WP_284481664.1">
    <property type="nucleotide sequence ID" value="NZ_JASNJD010000010.1"/>
</dbReference>
<accession>A0ABT7F2N8</accession>
<gene>
    <name evidence="1" type="ORF">QO033_14330</name>
</gene>
<dbReference type="InterPro" id="IPR021269">
    <property type="entry name" value="DUF2848"/>
</dbReference>
<dbReference type="Proteomes" id="UP001243757">
    <property type="component" value="Unassembled WGS sequence"/>
</dbReference>
<protein>
    <submittedName>
        <fullName evidence="1">DUF2848 domain-containing protein</fullName>
    </submittedName>
</protein>
<evidence type="ECO:0000313" key="1">
    <source>
        <dbReference type="EMBL" id="MDK3018858.1"/>
    </source>
</evidence>